<accession>A0AAX4KKU7</accession>
<feature type="region of interest" description="Disordered" evidence="1">
    <location>
        <begin position="1"/>
        <end position="36"/>
    </location>
</feature>
<dbReference type="Proteomes" id="UP001358614">
    <property type="component" value="Chromosome 1"/>
</dbReference>
<feature type="region of interest" description="Disordered" evidence="1">
    <location>
        <begin position="142"/>
        <end position="186"/>
    </location>
</feature>
<name>A0AAX4KKU7_9TREE</name>
<feature type="compositionally biased region" description="Polar residues" evidence="1">
    <location>
        <begin position="87"/>
        <end position="104"/>
    </location>
</feature>
<keyword evidence="3" id="KW-1185">Reference proteome</keyword>
<evidence type="ECO:0000313" key="2">
    <source>
        <dbReference type="EMBL" id="WWD07091.1"/>
    </source>
</evidence>
<feature type="region of interest" description="Disordered" evidence="1">
    <location>
        <begin position="67"/>
        <end position="112"/>
    </location>
</feature>
<dbReference type="RefSeq" id="XP_066085058.1">
    <property type="nucleotide sequence ID" value="XM_066228961.1"/>
</dbReference>
<feature type="compositionally biased region" description="Basic and acidic residues" evidence="1">
    <location>
        <begin position="74"/>
        <end position="86"/>
    </location>
</feature>
<protein>
    <submittedName>
        <fullName evidence="2">Uncharacterized protein</fullName>
    </submittedName>
</protein>
<proteinExistence type="predicted"/>
<dbReference type="EMBL" id="CP144089">
    <property type="protein sequence ID" value="WWD07091.1"/>
    <property type="molecule type" value="Genomic_DNA"/>
</dbReference>
<feature type="compositionally biased region" description="Polar residues" evidence="1">
    <location>
        <begin position="174"/>
        <end position="183"/>
    </location>
</feature>
<sequence>MMSTDTRSPSSSPPSDKASSTELGESLPVQYARSKSRDYIETQWGSIIALSDEQARIAKGMRRTESGTGYGLEVESHSKIESKNAIDSENDSQSLQSGENTLGTSDHPHRHPSYVVRTTCPSKMQQRRAQQMINVQRVENRNKHLTRSRAQIQKDSFYSDNSTLDGHSDHDVNTAVTSSNSGKNYKIGDREMKALLKS</sequence>
<evidence type="ECO:0000313" key="3">
    <source>
        <dbReference type="Proteomes" id="UP001358614"/>
    </source>
</evidence>
<feature type="compositionally biased region" description="Polar residues" evidence="1">
    <location>
        <begin position="148"/>
        <end position="165"/>
    </location>
</feature>
<dbReference type="AlphaFoldDB" id="A0AAX4KKU7"/>
<feature type="compositionally biased region" description="Low complexity" evidence="1">
    <location>
        <begin position="1"/>
        <end position="21"/>
    </location>
</feature>
<evidence type="ECO:0000256" key="1">
    <source>
        <dbReference type="SAM" id="MobiDB-lite"/>
    </source>
</evidence>
<organism evidence="2 3">
    <name type="scientific">Kwoniella europaea PYCC6329</name>
    <dbReference type="NCBI Taxonomy" id="1423913"/>
    <lineage>
        <taxon>Eukaryota</taxon>
        <taxon>Fungi</taxon>
        <taxon>Dikarya</taxon>
        <taxon>Basidiomycota</taxon>
        <taxon>Agaricomycotina</taxon>
        <taxon>Tremellomycetes</taxon>
        <taxon>Tremellales</taxon>
        <taxon>Cryptococcaceae</taxon>
        <taxon>Kwoniella</taxon>
    </lineage>
</organism>
<reference evidence="2 3" key="1">
    <citation type="submission" date="2024-01" db="EMBL/GenBank/DDBJ databases">
        <title>Comparative genomics of Cryptococcus and Kwoniella reveals pathogenesis evolution and contrasting modes of karyotype evolution via chromosome fusion or intercentromeric recombination.</title>
        <authorList>
            <person name="Coelho M.A."/>
            <person name="David-Palma M."/>
            <person name="Shea T."/>
            <person name="Bowers K."/>
            <person name="McGinley-Smith S."/>
            <person name="Mohammad A.W."/>
            <person name="Gnirke A."/>
            <person name="Yurkov A.M."/>
            <person name="Nowrousian M."/>
            <person name="Sun S."/>
            <person name="Cuomo C.A."/>
            <person name="Heitman J."/>
        </authorList>
    </citation>
    <scope>NUCLEOTIDE SEQUENCE [LARGE SCALE GENOMIC DNA]</scope>
    <source>
        <strain evidence="2 3">PYCC6329</strain>
    </source>
</reference>
<dbReference type="GeneID" id="91103989"/>
<dbReference type="KEGG" id="ker:91103989"/>
<gene>
    <name evidence="2" type="ORF">V865_005188</name>
</gene>